<dbReference type="EMBL" id="CP074694">
    <property type="protein sequence ID" value="QVL31622.1"/>
    <property type="molecule type" value="Genomic_DNA"/>
</dbReference>
<sequence>MRLCIPMLLCCILISFGCSKTNQTDTKSEVNETIKEDPLQKQAAGNLRKILADVWSLMSDGEFDDIYTPPTPESPRKEKKPLLSWRVELLKVTEPKLYKKFKLNEPWDSPTNKALIENIPDLFKPVRGSVPIGETYIQAFRTKYPEKGPQSILGSKIAFVNLKHGTSNTVLLCEGRKSVIWTKPDDIPFDPNADPEIGGQFDGDFNIGLCDCSTKFFSRKTPPGLLKVLITCNGPFIPVWEELKPFILSPEN</sequence>
<keyword evidence="3" id="KW-1185">Reference proteome</keyword>
<reference evidence="2" key="1">
    <citation type="submission" date="2021-05" db="EMBL/GenBank/DDBJ databases">
        <title>Complete genome sequence of the cellulolytic planctomycete Telmatocola sphagniphila SP2T and characterization of the first cellulase from planctomycetes.</title>
        <authorList>
            <person name="Rakitin A.L."/>
            <person name="Beletsky A.V."/>
            <person name="Naumoff D.G."/>
            <person name="Kulichevskaya I.S."/>
            <person name="Mardanov A.V."/>
            <person name="Ravin N.V."/>
            <person name="Dedysh S.N."/>
        </authorList>
    </citation>
    <scope>NUCLEOTIDE SEQUENCE</scope>
    <source>
        <strain evidence="2">SP2T</strain>
    </source>
</reference>
<proteinExistence type="predicted"/>
<dbReference type="AlphaFoldDB" id="A0A8E6B5A6"/>
<keyword evidence="1" id="KW-0732">Signal</keyword>
<feature type="chain" id="PRO_5034507551" evidence="1">
    <location>
        <begin position="21"/>
        <end position="252"/>
    </location>
</feature>
<evidence type="ECO:0000313" key="3">
    <source>
        <dbReference type="Proteomes" id="UP000676194"/>
    </source>
</evidence>
<dbReference type="KEGG" id="tsph:KIH39_22690"/>
<dbReference type="Proteomes" id="UP000676194">
    <property type="component" value="Chromosome"/>
</dbReference>
<dbReference type="RefSeq" id="WP_213495699.1">
    <property type="nucleotide sequence ID" value="NZ_CP074694.1"/>
</dbReference>
<name>A0A8E6B5A6_9BACT</name>
<evidence type="ECO:0000313" key="2">
    <source>
        <dbReference type="EMBL" id="QVL31622.1"/>
    </source>
</evidence>
<accession>A0A8E6B5A6</accession>
<organism evidence="2 3">
    <name type="scientific">Telmatocola sphagniphila</name>
    <dbReference type="NCBI Taxonomy" id="1123043"/>
    <lineage>
        <taxon>Bacteria</taxon>
        <taxon>Pseudomonadati</taxon>
        <taxon>Planctomycetota</taxon>
        <taxon>Planctomycetia</taxon>
        <taxon>Gemmatales</taxon>
        <taxon>Gemmataceae</taxon>
    </lineage>
</organism>
<feature type="signal peptide" evidence="1">
    <location>
        <begin position="1"/>
        <end position="20"/>
    </location>
</feature>
<evidence type="ECO:0000256" key="1">
    <source>
        <dbReference type="SAM" id="SignalP"/>
    </source>
</evidence>
<dbReference type="PROSITE" id="PS51257">
    <property type="entry name" value="PROKAR_LIPOPROTEIN"/>
    <property type="match status" value="1"/>
</dbReference>
<protein>
    <submittedName>
        <fullName evidence="2">Uncharacterized protein</fullName>
    </submittedName>
</protein>
<gene>
    <name evidence="2" type="ORF">KIH39_22690</name>
</gene>